<dbReference type="Proteomes" id="UP000269154">
    <property type="component" value="Unassembled WGS sequence"/>
</dbReference>
<dbReference type="Gene3D" id="3.90.1570.10">
    <property type="entry name" value="tt1808, chain A"/>
    <property type="match status" value="1"/>
</dbReference>
<dbReference type="SUPFAM" id="SSF52980">
    <property type="entry name" value="Restriction endonuclease-like"/>
    <property type="match status" value="1"/>
</dbReference>
<gene>
    <name evidence="2" type="ORF">D5R40_03030</name>
</gene>
<keyword evidence="2" id="KW-0378">Hydrolase</keyword>
<sequence>MKTGFREAQPDVSCYIGENANVIPRGTSIIDLDIYPPPTLVIEVANTSLLDDKGEKRLLYEAMNVSEYWIVDVQNLEIIAFAVANGGSRKINQSQVLPGLAISLLEEALQRSCQTNQGQVYPWLLKEFQQK</sequence>
<dbReference type="OrthoDB" id="459822at2"/>
<keyword evidence="3" id="KW-1185">Reference proteome</keyword>
<dbReference type="InterPro" id="IPR011335">
    <property type="entry name" value="Restrct_endonuc-II-like"/>
</dbReference>
<evidence type="ECO:0000313" key="3">
    <source>
        <dbReference type="Proteomes" id="UP000269154"/>
    </source>
</evidence>
<dbReference type="EMBL" id="RCBY01000009">
    <property type="protein sequence ID" value="RQH55309.1"/>
    <property type="molecule type" value="Genomic_DNA"/>
</dbReference>
<reference evidence="2 3" key="1">
    <citation type="journal article" date="2018" name="ACS Chem. Biol.">
        <title>Ketoreductase domain dysfunction expands chemodiversity: malyngamide biosynthesis in the cyanobacterium Okeania hirsuta.</title>
        <authorList>
            <person name="Moss N.A."/>
            <person name="Leao T."/>
            <person name="Rankin M."/>
            <person name="McCullough T.M."/>
            <person name="Qu P."/>
            <person name="Korobeynikov A."/>
            <person name="Smith J.L."/>
            <person name="Gerwick L."/>
            <person name="Gerwick W.H."/>
        </authorList>
    </citation>
    <scope>NUCLEOTIDE SEQUENCE [LARGE SCALE GENOMIC DNA]</scope>
    <source>
        <strain evidence="2 3">PAB10Feb10-1</strain>
    </source>
</reference>
<dbReference type="RefSeq" id="WP_124143086.1">
    <property type="nucleotide sequence ID" value="NZ_CAWOLW010000706.1"/>
</dbReference>
<proteinExistence type="predicted"/>
<protein>
    <submittedName>
        <fullName evidence="2">Uma2 family endonuclease</fullName>
    </submittedName>
</protein>
<dbReference type="AlphaFoldDB" id="A0A3N6P9J0"/>
<feature type="domain" description="Putative restriction endonuclease" evidence="1">
    <location>
        <begin position="6"/>
        <end position="110"/>
    </location>
</feature>
<dbReference type="Pfam" id="PF05685">
    <property type="entry name" value="Uma2"/>
    <property type="match status" value="1"/>
</dbReference>
<keyword evidence="2" id="KW-0255">Endonuclease</keyword>
<dbReference type="GO" id="GO:0004519">
    <property type="term" value="F:endonuclease activity"/>
    <property type="evidence" value="ECO:0007669"/>
    <property type="project" value="UniProtKB-KW"/>
</dbReference>
<evidence type="ECO:0000259" key="1">
    <source>
        <dbReference type="Pfam" id="PF05685"/>
    </source>
</evidence>
<organism evidence="2 3">
    <name type="scientific">Okeania hirsuta</name>
    <dbReference type="NCBI Taxonomy" id="1458930"/>
    <lineage>
        <taxon>Bacteria</taxon>
        <taxon>Bacillati</taxon>
        <taxon>Cyanobacteriota</taxon>
        <taxon>Cyanophyceae</taxon>
        <taxon>Oscillatoriophycideae</taxon>
        <taxon>Oscillatoriales</taxon>
        <taxon>Microcoleaceae</taxon>
        <taxon>Okeania</taxon>
    </lineage>
</organism>
<comment type="caution">
    <text evidence="2">The sequence shown here is derived from an EMBL/GenBank/DDBJ whole genome shotgun (WGS) entry which is preliminary data.</text>
</comment>
<dbReference type="CDD" id="cd06260">
    <property type="entry name" value="DUF820-like"/>
    <property type="match status" value="1"/>
</dbReference>
<dbReference type="InterPro" id="IPR008538">
    <property type="entry name" value="Uma2"/>
</dbReference>
<dbReference type="InterPro" id="IPR012296">
    <property type="entry name" value="Nuclease_put_TT1808"/>
</dbReference>
<evidence type="ECO:0000313" key="2">
    <source>
        <dbReference type="EMBL" id="RQH55309.1"/>
    </source>
</evidence>
<dbReference type="PANTHER" id="PTHR47152">
    <property type="entry name" value="SLR2084 PROTEIN-RELATED"/>
    <property type="match status" value="1"/>
</dbReference>
<keyword evidence="2" id="KW-0540">Nuclease</keyword>
<accession>A0A3N6P9J0</accession>
<name>A0A3N6P9J0_9CYAN</name>